<comment type="caution">
    <text evidence="4">The sequence shown here is derived from an EMBL/GenBank/DDBJ whole genome shotgun (WGS) entry which is preliminary data.</text>
</comment>
<evidence type="ECO:0000256" key="2">
    <source>
        <dbReference type="ARBA" id="ARBA00022679"/>
    </source>
</evidence>
<dbReference type="InterPro" id="IPR001525">
    <property type="entry name" value="C5_MeTfrase"/>
</dbReference>
<protein>
    <submittedName>
        <fullName evidence="4">Modification methylase MspI (M.MspI) (Cytosine-specific methyltransferase MspI)</fullName>
    </submittedName>
</protein>
<organism evidence="4 5">
    <name type="scientific">Durusdinium trenchii</name>
    <dbReference type="NCBI Taxonomy" id="1381693"/>
    <lineage>
        <taxon>Eukaryota</taxon>
        <taxon>Sar</taxon>
        <taxon>Alveolata</taxon>
        <taxon>Dinophyceae</taxon>
        <taxon>Suessiales</taxon>
        <taxon>Symbiodiniaceae</taxon>
        <taxon>Durusdinium</taxon>
    </lineage>
</organism>
<gene>
    <name evidence="4" type="ORF">SCF082_LOCUS42087</name>
</gene>
<dbReference type="GO" id="GO:0032259">
    <property type="term" value="P:methylation"/>
    <property type="evidence" value="ECO:0007669"/>
    <property type="project" value="UniProtKB-KW"/>
</dbReference>
<reference evidence="4 5" key="1">
    <citation type="submission" date="2024-02" db="EMBL/GenBank/DDBJ databases">
        <authorList>
            <person name="Chen Y."/>
            <person name="Shah S."/>
            <person name="Dougan E. K."/>
            <person name="Thang M."/>
            <person name="Chan C."/>
        </authorList>
    </citation>
    <scope>NUCLEOTIDE SEQUENCE [LARGE SCALE GENOMIC DNA]</scope>
</reference>
<dbReference type="EMBL" id="CAXAMM010039810">
    <property type="protein sequence ID" value="CAK9089173.1"/>
    <property type="molecule type" value="Genomic_DNA"/>
</dbReference>
<keyword evidence="2" id="KW-0808">Transferase</keyword>
<sequence>ALFTAWSDKLTGEEVCQLKDYLVKEWGRTKAITEPTDFGSMCSGTDIPAAVCEQWWLWAGQWTGQDFEYKHRFSSELDAKKRAFINVMHPNVGHIFGNVKDLSHRSGEAWDLKRRDLVRVPVCRILAAGFPCLDVSGLNPHSRTLRNRQCISQVALRTGGVFSGIVEYIKAMICRRSPPEVMIFENVLGLKNPPRDDPNGPSNLDIVGLMLSGLGYRLHAWHLSPRMFGVPQCRQRVWMTAIRTSNMEGVLADFSESSEILAELMSRITGFPESKLVKYLVNSRSRAHIKFLETVAARRQLQKKRYAAASVKQQVGRTIEKKRDIAVQKKWKTAFKAAVKKYPYLDTLTTRKRALMCTIGVSAFPEKQIRVVDISQNKARTNLVSGYVPCITPKGEKYLTDRCRPLLGVEALRLQGMWLELGNPKIHDMSDSLLRDLAGNAFEQSCFAAVLWCTLVFYAKMHHRRTAAGMQPRTPIYLPDPMLEKCEDDDDVRTEVLGGGHDQGNSSVVSQHKTD</sequence>
<keyword evidence="1 4" id="KW-0489">Methyltransferase</keyword>
<evidence type="ECO:0000256" key="3">
    <source>
        <dbReference type="SAM" id="MobiDB-lite"/>
    </source>
</evidence>
<feature type="non-terminal residue" evidence="4">
    <location>
        <position position="1"/>
    </location>
</feature>
<dbReference type="Pfam" id="PF00145">
    <property type="entry name" value="DNA_methylase"/>
    <property type="match status" value="1"/>
</dbReference>
<dbReference type="Proteomes" id="UP001642464">
    <property type="component" value="Unassembled WGS sequence"/>
</dbReference>
<evidence type="ECO:0000313" key="4">
    <source>
        <dbReference type="EMBL" id="CAK9089173.1"/>
    </source>
</evidence>
<keyword evidence="5" id="KW-1185">Reference proteome</keyword>
<accession>A0ABP0QLW3</accession>
<dbReference type="InterPro" id="IPR029063">
    <property type="entry name" value="SAM-dependent_MTases_sf"/>
</dbReference>
<name>A0ABP0QLW3_9DINO</name>
<dbReference type="Gene3D" id="3.40.50.150">
    <property type="entry name" value="Vaccinia Virus protein VP39"/>
    <property type="match status" value="1"/>
</dbReference>
<feature type="region of interest" description="Disordered" evidence="3">
    <location>
        <begin position="493"/>
        <end position="515"/>
    </location>
</feature>
<dbReference type="GO" id="GO:0008168">
    <property type="term" value="F:methyltransferase activity"/>
    <property type="evidence" value="ECO:0007669"/>
    <property type="project" value="UniProtKB-KW"/>
</dbReference>
<feature type="compositionally biased region" description="Polar residues" evidence="3">
    <location>
        <begin position="503"/>
        <end position="515"/>
    </location>
</feature>
<dbReference type="SUPFAM" id="SSF53335">
    <property type="entry name" value="S-adenosyl-L-methionine-dependent methyltransferases"/>
    <property type="match status" value="1"/>
</dbReference>
<evidence type="ECO:0000256" key="1">
    <source>
        <dbReference type="ARBA" id="ARBA00022603"/>
    </source>
</evidence>
<proteinExistence type="predicted"/>
<evidence type="ECO:0000313" key="5">
    <source>
        <dbReference type="Proteomes" id="UP001642464"/>
    </source>
</evidence>